<dbReference type="GO" id="GO:0009507">
    <property type="term" value="C:chloroplast"/>
    <property type="evidence" value="ECO:0007669"/>
    <property type="project" value="InterPro"/>
</dbReference>
<dbReference type="GO" id="GO:0042793">
    <property type="term" value="P:plastid transcription"/>
    <property type="evidence" value="ECO:0007669"/>
    <property type="project" value="TreeGrafter"/>
</dbReference>
<accession>A0A6V7QED0</accession>
<protein>
    <submittedName>
        <fullName evidence="2">Uncharacterized protein</fullName>
    </submittedName>
</protein>
<feature type="region of interest" description="Disordered" evidence="1">
    <location>
        <begin position="75"/>
        <end position="102"/>
    </location>
</feature>
<dbReference type="PANTHER" id="PTHR35720">
    <property type="entry name" value="PROTEIN PLASTID TRANSCRIPTIONALLY ACTIVE 12, CHLOROPLASTIC"/>
    <property type="match status" value="1"/>
</dbReference>
<dbReference type="GO" id="GO:0090228">
    <property type="term" value="P:positive regulation of red or far-red light signaling pathway"/>
    <property type="evidence" value="ECO:0007669"/>
    <property type="project" value="InterPro"/>
</dbReference>
<evidence type="ECO:0000313" key="2">
    <source>
        <dbReference type="EMBL" id="CAD1841514.1"/>
    </source>
</evidence>
<organism evidence="2">
    <name type="scientific">Ananas comosus var. bracteatus</name>
    <name type="common">red pineapple</name>
    <dbReference type="NCBI Taxonomy" id="296719"/>
    <lineage>
        <taxon>Eukaryota</taxon>
        <taxon>Viridiplantae</taxon>
        <taxon>Streptophyta</taxon>
        <taxon>Embryophyta</taxon>
        <taxon>Tracheophyta</taxon>
        <taxon>Spermatophyta</taxon>
        <taxon>Magnoliopsida</taxon>
        <taxon>Liliopsida</taxon>
        <taxon>Poales</taxon>
        <taxon>Bromeliaceae</taxon>
        <taxon>Bromelioideae</taxon>
        <taxon>Ananas</taxon>
    </lineage>
</organism>
<dbReference type="EMBL" id="LR862135">
    <property type="protein sequence ID" value="CAD1841514.1"/>
    <property type="molecule type" value="Genomic_DNA"/>
</dbReference>
<name>A0A6V7QED0_ANACO</name>
<gene>
    <name evidence="2" type="ORF">CB5_LOCUS24725</name>
</gene>
<sequence>MLAYLMEQGKIISREELDKILSKEKTQELEITDIDEAMATAVDIGRMMYDEEDSEEEEVEEEKINRNWSVLKTTPQLRKSKEKPKKEGPMSLEEAVDDSENLTDFLMDFNEEE</sequence>
<dbReference type="GO" id="GO:0005634">
    <property type="term" value="C:nucleus"/>
    <property type="evidence" value="ECO:0007669"/>
    <property type="project" value="InterPro"/>
</dbReference>
<proteinExistence type="predicted"/>
<dbReference type="GO" id="GO:0009416">
    <property type="term" value="P:response to light stimulus"/>
    <property type="evidence" value="ECO:0007669"/>
    <property type="project" value="InterPro"/>
</dbReference>
<dbReference type="GO" id="GO:0045893">
    <property type="term" value="P:positive regulation of DNA-templated transcription"/>
    <property type="evidence" value="ECO:0007669"/>
    <property type="project" value="TreeGrafter"/>
</dbReference>
<reference evidence="2" key="1">
    <citation type="submission" date="2020-07" db="EMBL/GenBank/DDBJ databases">
        <authorList>
            <person name="Lin J."/>
        </authorList>
    </citation>
    <scope>NUCLEOTIDE SEQUENCE</scope>
</reference>
<dbReference type="AlphaFoldDB" id="A0A6V7QED0"/>
<dbReference type="PANTHER" id="PTHR35720:SF1">
    <property type="entry name" value="PROTEIN PLASTID TRANSCRIPTIONALLY ACTIVE 12, CHLOROPLASTIC"/>
    <property type="match status" value="1"/>
</dbReference>
<dbReference type="InterPro" id="IPR034581">
    <property type="entry name" value="PTAC12"/>
</dbReference>
<evidence type="ECO:0000256" key="1">
    <source>
        <dbReference type="SAM" id="MobiDB-lite"/>
    </source>
</evidence>